<evidence type="ECO:0000313" key="2">
    <source>
        <dbReference type="EMBL" id="CAK9050253.1"/>
    </source>
</evidence>
<keyword evidence="3" id="KW-1185">Reference proteome</keyword>
<dbReference type="Proteomes" id="UP001642484">
    <property type="component" value="Unassembled WGS sequence"/>
</dbReference>
<evidence type="ECO:0000256" key="1">
    <source>
        <dbReference type="SAM" id="Coils"/>
    </source>
</evidence>
<feature type="coiled-coil region" evidence="1">
    <location>
        <begin position="89"/>
        <end position="123"/>
    </location>
</feature>
<keyword evidence="1" id="KW-0175">Coiled coil</keyword>
<accession>A0ABP0MGJ7</accession>
<dbReference type="EMBL" id="CAXAMN010017335">
    <property type="protein sequence ID" value="CAK9050253.1"/>
    <property type="molecule type" value="Genomic_DNA"/>
</dbReference>
<evidence type="ECO:0000313" key="3">
    <source>
        <dbReference type="Proteomes" id="UP001642484"/>
    </source>
</evidence>
<protein>
    <submittedName>
        <fullName evidence="2">Uncharacterized protein</fullName>
    </submittedName>
</protein>
<name>A0ABP0MGJ7_9DINO</name>
<proteinExistence type="predicted"/>
<gene>
    <name evidence="2" type="ORF">CCMP2556_LOCUS25628</name>
</gene>
<reference evidence="2 3" key="1">
    <citation type="submission" date="2024-02" db="EMBL/GenBank/DDBJ databases">
        <authorList>
            <person name="Chen Y."/>
            <person name="Shah S."/>
            <person name="Dougan E. K."/>
            <person name="Thang M."/>
            <person name="Chan C."/>
        </authorList>
    </citation>
    <scope>NUCLEOTIDE SEQUENCE [LARGE SCALE GENOMIC DNA]</scope>
</reference>
<sequence>MLRMIPALGALAPVVWRVKYSKCERSSQDSNPHSRWPWFFGGSWTWSQKLQGKGKQMQNQKELHSSIVNQLVEEIHQLKIDNARKDVDLTSATKTNEAWEKKFQEAENKNTKLQSKVRLGEDRISKALKGGRTRLAQIRLAFKEAAPTISDLDAHVLAIGIDLHEYFEKPDSLYCEQDGAELRVHFRRGHIDGGWQTRYACMMELPECEQKRLLQVVQDQIKKQQELFPTRLVVKKTFELHLSKCFDGVSDLESQDPSTTEKLIKAHCRKFEQQLEQAFSDLKEKNIDVEAVLLDSWQPLHMLYCLAQYDKLARKLPEVQKQVLPQKSSQEVVLRLFDMYKNSETAEF</sequence>
<comment type="caution">
    <text evidence="2">The sequence shown here is derived from an EMBL/GenBank/DDBJ whole genome shotgun (WGS) entry which is preliminary data.</text>
</comment>
<organism evidence="2 3">
    <name type="scientific">Durusdinium trenchii</name>
    <dbReference type="NCBI Taxonomy" id="1381693"/>
    <lineage>
        <taxon>Eukaryota</taxon>
        <taxon>Sar</taxon>
        <taxon>Alveolata</taxon>
        <taxon>Dinophyceae</taxon>
        <taxon>Suessiales</taxon>
        <taxon>Symbiodiniaceae</taxon>
        <taxon>Durusdinium</taxon>
    </lineage>
</organism>